<keyword evidence="6" id="KW-0249">Electron transport</keyword>
<comment type="caution">
    <text evidence="12">The sequence shown here is derived from an EMBL/GenBank/DDBJ whole genome shotgun (WGS) entry which is preliminary data.</text>
</comment>
<keyword evidence="10" id="KW-0732">Signal</keyword>
<dbReference type="EMBL" id="VWPK01000009">
    <property type="protein sequence ID" value="KAA5612837.1"/>
    <property type="molecule type" value="Genomic_DNA"/>
</dbReference>
<keyword evidence="7 9" id="KW-0408">Iron</keyword>
<comment type="PTM">
    <text evidence="8">Binds 2 heme c groups covalently per subunit.</text>
</comment>
<dbReference type="InterPro" id="IPR024167">
    <property type="entry name" value="Cytochrome_c4-like"/>
</dbReference>
<sequence>MLVLLVLLLWPVFLARAAPGDVEAGRQKAAICATCHGEKGVSAMPGIPSLAGQTDQFLQWQLVFFRSGRRQSPLMSPNAAPLSDDDIRDLGAYFASLPRGAGAAGEADDGLKDKGRALAQQHRCAACHMDDFRGQRAAPAIANQREDYLAKALQDYRSAARPSVGVAAMTEAAARLGDEDIAALAHYLATLPQHSPGSSTMAK</sequence>
<dbReference type="AlphaFoldDB" id="A0A5M6IYD7"/>
<evidence type="ECO:0000256" key="9">
    <source>
        <dbReference type="PIRSR" id="PIRSR000005-2"/>
    </source>
</evidence>
<evidence type="ECO:0000256" key="1">
    <source>
        <dbReference type="ARBA" id="ARBA00004418"/>
    </source>
</evidence>
<dbReference type="PROSITE" id="PS51007">
    <property type="entry name" value="CYTC"/>
    <property type="match status" value="2"/>
</dbReference>
<accession>A0A5M6IYD7</accession>
<feature type="binding site" description="axial binding residue" evidence="9">
    <location>
        <position position="75"/>
    </location>
    <ligand>
        <name>heme c</name>
        <dbReference type="ChEBI" id="CHEBI:61717"/>
        <label>1</label>
    </ligand>
    <ligandPart>
        <name>Fe</name>
        <dbReference type="ChEBI" id="CHEBI:18248"/>
    </ligandPart>
</feature>
<dbReference type="GO" id="GO:0042597">
    <property type="term" value="C:periplasmic space"/>
    <property type="evidence" value="ECO:0007669"/>
    <property type="project" value="UniProtKB-SubCell"/>
</dbReference>
<keyword evidence="3 8" id="KW-0349">Heme</keyword>
<evidence type="ECO:0000259" key="11">
    <source>
        <dbReference type="PROSITE" id="PS51007"/>
    </source>
</evidence>
<feature type="binding site" description="covalent" evidence="8">
    <location>
        <position position="35"/>
    </location>
    <ligand>
        <name>heme c</name>
        <dbReference type="ChEBI" id="CHEBI:61717"/>
        <label>1</label>
    </ligand>
</feature>
<feature type="signal peptide" evidence="10">
    <location>
        <begin position="1"/>
        <end position="17"/>
    </location>
</feature>
<dbReference type="Gene3D" id="1.10.760.10">
    <property type="entry name" value="Cytochrome c-like domain"/>
    <property type="match status" value="2"/>
</dbReference>
<feature type="binding site" description="axial binding residue" evidence="9">
    <location>
        <position position="169"/>
    </location>
    <ligand>
        <name>heme c</name>
        <dbReference type="ChEBI" id="CHEBI:61717"/>
        <label>2</label>
    </ligand>
    <ligandPart>
        <name>Fe</name>
        <dbReference type="ChEBI" id="CHEBI:18248"/>
    </ligandPart>
</feature>
<dbReference type="GO" id="GO:0020037">
    <property type="term" value="F:heme binding"/>
    <property type="evidence" value="ECO:0007669"/>
    <property type="project" value="InterPro"/>
</dbReference>
<dbReference type="PANTHER" id="PTHR33751:SF9">
    <property type="entry name" value="CYTOCHROME C4"/>
    <property type="match status" value="1"/>
</dbReference>
<keyword evidence="13" id="KW-1185">Reference proteome</keyword>
<evidence type="ECO:0000256" key="2">
    <source>
        <dbReference type="ARBA" id="ARBA00022448"/>
    </source>
</evidence>
<gene>
    <name evidence="12" type="ORF">F1189_07265</name>
</gene>
<evidence type="ECO:0000256" key="7">
    <source>
        <dbReference type="ARBA" id="ARBA00023004"/>
    </source>
</evidence>
<dbReference type="SUPFAM" id="SSF46626">
    <property type="entry name" value="Cytochrome c"/>
    <property type="match status" value="2"/>
</dbReference>
<dbReference type="RefSeq" id="WP_150040064.1">
    <property type="nucleotide sequence ID" value="NZ_OW485601.1"/>
</dbReference>
<evidence type="ECO:0000256" key="5">
    <source>
        <dbReference type="ARBA" id="ARBA00022764"/>
    </source>
</evidence>
<dbReference type="GO" id="GO:0005506">
    <property type="term" value="F:iron ion binding"/>
    <property type="evidence" value="ECO:0007669"/>
    <property type="project" value="InterPro"/>
</dbReference>
<evidence type="ECO:0000256" key="10">
    <source>
        <dbReference type="SAM" id="SignalP"/>
    </source>
</evidence>
<evidence type="ECO:0000256" key="4">
    <source>
        <dbReference type="ARBA" id="ARBA00022723"/>
    </source>
</evidence>
<keyword evidence="2" id="KW-0813">Transport</keyword>
<name>A0A5M6IYD7_9PROT</name>
<dbReference type="GO" id="GO:0009055">
    <property type="term" value="F:electron transfer activity"/>
    <property type="evidence" value="ECO:0007669"/>
    <property type="project" value="InterPro"/>
</dbReference>
<organism evidence="12 13">
    <name type="scientific">Rhodovastum atsumiense</name>
    <dbReference type="NCBI Taxonomy" id="504468"/>
    <lineage>
        <taxon>Bacteria</taxon>
        <taxon>Pseudomonadati</taxon>
        <taxon>Pseudomonadota</taxon>
        <taxon>Alphaproteobacteria</taxon>
        <taxon>Acetobacterales</taxon>
        <taxon>Acetobacteraceae</taxon>
        <taxon>Rhodovastum</taxon>
    </lineage>
</organism>
<dbReference type="InterPro" id="IPR009056">
    <property type="entry name" value="Cyt_c-like_dom"/>
</dbReference>
<keyword evidence="4 9" id="KW-0479">Metal-binding</keyword>
<feature type="domain" description="Cytochrome c" evidence="11">
    <location>
        <begin position="20"/>
        <end position="98"/>
    </location>
</feature>
<reference evidence="12 13" key="1">
    <citation type="submission" date="2019-09" db="EMBL/GenBank/DDBJ databases">
        <title>Genome sequence of Rhodovastum atsumiense, a diverse member of the Acetobacteraceae family of non-sulfur purple photosynthetic bacteria.</title>
        <authorList>
            <person name="Meyer T."/>
            <person name="Kyndt J."/>
        </authorList>
    </citation>
    <scope>NUCLEOTIDE SEQUENCE [LARGE SCALE GENOMIC DNA]</scope>
    <source>
        <strain evidence="12 13">DSM 21279</strain>
    </source>
</reference>
<dbReference type="PIRSF" id="PIRSF000005">
    <property type="entry name" value="Cytochrome_c4"/>
    <property type="match status" value="1"/>
</dbReference>
<feature type="chain" id="PRO_5024446550" evidence="10">
    <location>
        <begin position="18"/>
        <end position="203"/>
    </location>
</feature>
<dbReference type="Pfam" id="PF00034">
    <property type="entry name" value="Cytochrom_C"/>
    <property type="match status" value="1"/>
</dbReference>
<feature type="binding site" description="axial binding residue" evidence="9">
    <location>
        <position position="36"/>
    </location>
    <ligand>
        <name>heme c</name>
        <dbReference type="ChEBI" id="CHEBI:61717"/>
        <label>1</label>
    </ligand>
    <ligandPart>
        <name>Fe</name>
        <dbReference type="ChEBI" id="CHEBI:18248"/>
    </ligandPart>
</feature>
<comment type="subcellular location">
    <subcellularLocation>
        <location evidence="1">Periplasm</location>
    </subcellularLocation>
</comment>
<evidence type="ECO:0000313" key="13">
    <source>
        <dbReference type="Proteomes" id="UP000325255"/>
    </source>
</evidence>
<dbReference type="Pfam" id="PF13442">
    <property type="entry name" value="Cytochrome_CBB3"/>
    <property type="match status" value="1"/>
</dbReference>
<evidence type="ECO:0000256" key="8">
    <source>
        <dbReference type="PIRSR" id="PIRSR000005-1"/>
    </source>
</evidence>
<dbReference type="OrthoDB" id="9808603at2"/>
<dbReference type="PANTHER" id="PTHR33751">
    <property type="entry name" value="CBB3-TYPE CYTOCHROME C OXIDASE SUBUNIT FIXP"/>
    <property type="match status" value="1"/>
</dbReference>
<evidence type="ECO:0000256" key="6">
    <source>
        <dbReference type="ARBA" id="ARBA00022982"/>
    </source>
</evidence>
<feature type="binding site" description="covalent" evidence="8">
    <location>
        <position position="127"/>
    </location>
    <ligand>
        <name>heme c</name>
        <dbReference type="ChEBI" id="CHEBI:61717"/>
        <label>2</label>
    </ligand>
</feature>
<keyword evidence="5" id="KW-0574">Periplasm</keyword>
<feature type="binding site" description="covalent" evidence="8">
    <location>
        <position position="32"/>
    </location>
    <ligand>
        <name>heme c</name>
        <dbReference type="ChEBI" id="CHEBI:61717"/>
        <label>1</label>
    </ligand>
</feature>
<feature type="binding site" description="covalent" evidence="8">
    <location>
        <position position="124"/>
    </location>
    <ligand>
        <name>heme c</name>
        <dbReference type="ChEBI" id="CHEBI:61717"/>
        <label>2</label>
    </ligand>
</feature>
<protein>
    <submittedName>
        <fullName evidence="12">Cytochrome c4</fullName>
    </submittedName>
</protein>
<feature type="domain" description="Cytochrome c" evidence="11">
    <location>
        <begin position="110"/>
        <end position="192"/>
    </location>
</feature>
<dbReference type="InterPro" id="IPR036909">
    <property type="entry name" value="Cyt_c-like_dom_sf"/>
</dbReference>
<dbReference type="Proteomes" id="UP000325255">
    <property type="component" value="Unassembled WGS sequence"/>
</dbReference>
<evidence type="ECO:0000313" key="12">
    <source>
        <dbReference type="EMBL" id="KAA5612837.1"/>
    </source>
</evidence>
<evidence type="ECO:0000256" key="3">
    <source>
        <dbReference type="ARBA" id="ARBA00022617"/>
    </source>
</evidence>
<feature type="binding site" description="axial binding residue" evidence="9">
    <location>
        <position position="128"/>
    </location>
    <ligand>
        <name>heme c</name>
        <dbReference type="ChEBI" id="CHEBI:61717"/>
        <label>2</label>
    </ligand>
    <ligandPart>
        <name>Fe</name>
        <dbReference type="ChEBI" id="CHEBI:18248"/>
    </ligandPart>
</feature>
<proteinExistence type="predicted"/>
<dbReference type="InterPro" id="IPR050597">
    <property type="entry name" value="Cytochrome_c_Oxidase_Subunit"/>
</dbReference>